<evidence type="ECO:0000256" key="1">
    <source>
        <dbReference type="SAM" id="SignalP"/>
    </source>
</evidence>
<proteinExistence type="predicted"/>
<gene>
    <name evidence="2" type="ORF">H9I45_02530</name>
</gene>
<dbReference type="Proteomes" id="UP000516764">
    <property type="component" value="Chromosome"/>
</dbReference>
<dbReference type="KEGG" id="phal:H9I45_02530"/>
<protein>
    <submittedName>
        <fullName evidence="2">DUF4251 domain-containing protein</fullName>
    </submittedName>
</protein>
<dbReference type="Pfam" id="PF14059">
    <property type="entry name" value="DUF4251"/>
    <property type="match status" value="1"/>
</dbReference>
<dbReference type="InterPro" id="IPR025347">
    <property type="entry name" value="DUF4251"/>
</dbReference>
<dbReference type="EMBL" id="CP061813">
    <property type="protein sequence ID" value="QOD61342.1"/>
    <property type="molecule type" value="Genomic_DNA"/>
</dbReference>
<feature type="chain" id="PRO_5032317307" evidence="1">
    <location>
        <begin position="17"/>
        <end position="180"/>
    </location>
</feature>
<dbReference type="RefSeq" id="WP_088353509.1">
    <property type="nucleotide sequence ID" value="NZ_CP061813.1"/>
</dbReference>
<keyword evidence="3" id="KW-1185">Reference proteome</keyword>
<accession>A0A7L8AH65</accession>
<dbReference type="AlphaFoldDB" id="A0A7L8AH65"/>
<feature type="signal peptide" evidence="1">
    <location>
        <begin position="1"/>
        <end position="16"/>
    </location>
</feature>
<name>A0A7L8AH65_9FLAO</name>
<reference evidence="2 3" key="1">
    <citation type="journal article" date="2016" name="Int. J. Syst. Evol. Microbiol.">
        <title>Polaribacter haliotis sp. nov., isolated from the gut of abalone Haliotis discus hannai.</title>
        <authorList>
            <person name="Kim Y.O."/>
            <person name="Park I.S."/>
            <person name="Park S."/>
            <person name="Nam B.H."/>
            <person name="Park J.M."/>
            <person name="Kim D.G."/>
            <person name="Yoon J.H."/>
        </authorList>
    </citation>
    <scope>NUCLEOTIDE SEQUENCE [LARGE SCALE GENOMIC DNA]</scope>
    <source>
        <strain evidence="2 3">KCTC 52418</strain>
    </source>
</reference>
<dbReference type="PROSITE" id="PS51257">
    <property type="entry name" value="PROKAR_LIPOPROTEIN"/>
    <property type="match status" value="1"/>
</dbReference>
<dbReference type="Gene3D" id="2.40.128.410">
    <property type="match status" value="1"/>
</dbReference>
<evidence type="ECO:0000313" key="2">
    <source>
        <dbReference type="EMBL" id="QOD61342.1"/>
    </source>
</evidence>
<sequence length="180" mass="20514">MRIAILSFLVIFMSCAGTKNTATPSEINDLKEIVNNKKIEVNFNWARPTGGINNIRGIENLLPRGSNMSNIDLMGNPNFFRINGDSIHMDLPYYGQRQISGGYNSDSGVKFEGKPKEFSKTYNSKKNAYILKYSLNENTENYNVTLTLFSNKRSSLNINSTHRSTISYDGKWKEYVFKKK</sequence>
<evidence type="ECO:0000313" key="3">
    <source>
        <dbReference type="Proteomes" id="UP000516764"/>
    </source>
</evidence>
<organism evidence="2 3">
    <name type="scientific">Polaribacter haliotis</name>
    <dbReference type="NCBI Taxonomy" id="1888915"/>
    <lineage>
        <taxon>Bacteria</taxon>
        <taxon>Pseudomonadati</taxon>
        <taxon>Bacteroidota</taxon>
        <taxon>Flavobacteriia</taxon>
        <taxon>Flavobacteriales</taxon>
        <taxon>Flavobacteriaceae</taxon>
    </lineage>
</organism>
<keyword evidence="1" id="KW-0732">Signal</keyword>
<dbReference type="OrthoDB" id="1448121at2"/>